<dbReference type="Proteomes" id="UP001189429">
    <property type="component" value="Unassembled WGS sequence"/>
</dbReference>
<keyword evidence="2" id="KW-1133">Transmembrane helix</keyword>
<dbReference type="Gene3D" id="2.130.10.30">
    <property type="entry name" value="Regulator of chromosome condensation 1/beta-lactamase-inhibitor protein II"/>
    <property type="match status" value="1"/>
</dbReference>
<feature type="transmembrane region" description="Helical" evidence="2">
    <location>
        <begin position="54"/>
        <end position="70"/>
    </location>
</feature>
<dbReference type="Pfam" id="PF13540">
    <property type="entry name" value="RCC1_2"/>
    <property type="match status" value="1"/>
</dbReference>
<sequence>MDGKATLLLGGLAILLILETKVPGVLVEFQVVIPGGGTMGLLLVGLMTWRTVKYLVIMIMILTWVTRPGTTQPGIVQKKKSLLKLTRLLRWPLRFERMAAADVESKVNSRTLVDIEGLTLPTPPGLRAQLNVMDDEFERMSTADVESKVNSRTLVDIEGLTLPTPPPGLRARHKKFIPEPSDMAGQELRRLRDKKNAREADQSTETREANIIGETIRAMHTLSIQHGSLKTYLNKELDSFTAKKEFLEYLKRVFPEKDDVHYEHGVLDPILEMDRAGSLPQCVHVSALSFLPACSLKPPPGCDVTDQLVGEIFQDGFVTASDPLLVTQPAELASLSEDDDARGFYLGYAKGQARAVAILSILLYFMKNEYDLKVVHLKLYESILAIYVHSMKVNSKEEEALLNMKLSCRGSIRRANNIVEVVFMLQNLSNRYGMSDSAGFQFQITGKRAVALKQLLEVAPKKALDSILAHVGNLGWQQCAWSEEVLSNKKIYPKFNFPCKSKKWIPRVRTTDESLCLMIERVQNLHEAQNQMLRMKMTPHVAEMMAESAAAVLAIAQEISLTAPIDDAKLQSSWVRAWAEGSDHVHTEIQMGLMEKSDSFDPAVHLSTMKRLLDEHIFQAPLAPAEEVKRSLDVDEFNLDMKKLEYDTTVFENWEKKCDNEHKMKIKGQCRKAAEKFLSSCVKISVLTGKVEECIADIIAFKRDTIQKKTGISMDGLPTLVMLNWTTPCSSHNEDFDKQAKVLNWILHENIKNVACVLLPVYSYNRGKLYMEEVKAVKAIGDAGHNPDSSFSLLFKDQVDPRDRRPMSYPGRLVFPAGCSELKDHPFFTCQLRVIGRTKEANQIPGKKMKIIEASKCLLESLTTGANLGSHKACFILDLNIKCGEFLESFISQRNVLSTSFFYMGIAETMLEYTWVIHSMQELAEEKIKDGSLEVPGLKMDSKLNDDLLEPYPALPKMNMLVVSGPDKNKLFIPVEVVKKWQNHPQFGGQFSEWLDKFTKKHGVIEDTTKAPGAGAGGAGVPNPLKRAADGNDGIPSPAKKQKVADVCVVDASSIPHALLWEVKVNTSVQVQLQIRANHNIYLINKESKDIIIAIHTMLAQFGKGSFKILTQEELDKKKHHQWEIKDEKELVVMNNVVQTVGAAMQAVANGVPKLAYHKITINDADPKCFTAELTHKIAFVAAETSSEQAAVTPANIASKELPSVWMNEGTIVMWMVRWNSTKGLMPIKPAVYLKGNVTLGAGKASDGTAVGCGCPDNGVLDIPALPDGLTYAEVAAGARELASPACEIPALVGVLTYTQVSAGTYHAVLLKNNGTAVACGDNEFEQCDIPMLDGSLTYTQIAAGGHHAAVMLMNGGTAVACSSNDSRQCDIQALDGALAYTSALAGLDQTVLSKSNGGAHVFGYNAEGQCDIPLLGGGLTSTASLTKLPSDARQRFNAFVF</sequence>
<dbReference type="SUPFAM" id="SSF50985">
    <property type="entry name" value="RCC1/BLIP-II"/>
    <property type="match status" value="1"/>
</dbReference>
<reference evidence="3" key="1">
    <citation type="submission" date="2023-10" db="EMBL/GenBank/DDBJ databases">
        <authorList>
            <person name="Chen Y."/>
            <person name="Shah S."/>
            <person name="Dougan E. K."/>
            <person name="Thang M."/>
            <person name="Chan C."/>
        </authorList>
    </citation>
    <scope>NUCLEOTIDE SEQUENCE [LARGE SCALE GENOMIC DNA]</scope>
</reference>
<evidence type="ECO:0000256" key="1">
    <source>
        <dbReference type="SAM" id="MobiDB-lite"/>
    </source>
</evidence>
<feature type="region of interest" description="Disordered" evidence="1">
    <location>
        <begin position="1008"/>
        <end position="1039"/>
    </location>
</feature>
<evidence type="ECO:0000313" key="3">
    <source>
        <dbReference type="EMBL" id="CAK0852948.1"/>
    </source>
</evidence>
<organism evidence="3 4">
    <name type="scientific">Prorocentrum cordatum</name>
    <dbReference type="NCBI Taxonomy" id="2364126"/>
    <lineage>
        <taxon>Eukaryota</taxon>
        <taxon>Sar</taxon>
        <taxon>Alveolata</taxon>
        <taxon>Dinophyceae</taxon>
        <taxon>Prorocentrales</taxon>
        <taxon>Prorocentraceae</taxon>
        <taxon>Prorocentrum</taxon>
    </lineage>
</organism>
<accession>A0ABN9U441</accession>
<keyword evidence="2" id="KW-0812">Transmembrane</keyword>
<keyword evidence="2" id="KW-0472">Membrane</keyword>
<comment type="caution">
    <text evidence="3">The sequence shown here is derived from an EMBL/GenBank/DDBJ whole genome shotgun (WGS) entry which is preliminary data.</text>
</comment>
<name>A0ABN9U441_9DINO</name>
<evidence type="ECO:0000256" key="2">
    <source>
        <dbReference type="SAM" id="Phobius"/>
    </source>
</evidence>
<dbReference type="EMBL" id="CAUYUJ010015360">
    <property type="protein sequence ID" value="CAK0852948.1"/>
    <property type="molecule type" value="Genomic_DNA"/>
</dbReference>
<evidence type="ECO:0000313" key="4">
    <source>
        <dbReference type="Proteomes" id="UP001189429"/>
    </source>
</evidence>
<dbReference type="InterPro" id="IPR009091">
    <property type="entry name" value="RCC1/BLIP-II"/>
</dbReference>
<proteinExistence type="predicted"/>
<keyword evidence="4" id="KW-1185">Reference proteome</keyword>
<gene>
    <name evidence="3" type="ORF">PCOR1329_LOCUS44588</name>
</gene>
<feature type="transmembrane region" description="Helical" evidence="2">
    <location>
        <begin position="30"/>
        <end position="47"/>
    </location>
</feature>
<protein>
    <submittedName>
        <fullName evidence="3">Uncharacterized protein</fullName>
    </submittedName>
</protein>